<name>A0A9E8JN09_9GAMM</name>
<dbReference type="KEGG" id="vcw:GJQ55_12830"/>
<dbReference type="PANTHER" id="PTHR43434:SF3">
    <property type="entry name" value="GMP_IMP NUCLEOTIDASE YRFG"/>
    <property type="match status" value="1"/>
</dbReference>
<dbReference type="NCBIfam" id="NF011564">
    <property type="entry name" value="PRK14988.1"/>
    <property type="match status" value="1"/>
</dbReference>
<evidence type="ECO:0000313" key="2">
    <source>
        <dbReference type="Proteomes" id="UP000596074"/>
    </source>
</evidence>
<evidence type="ECO:0000313" key="1">
    <source>
        <dbReference type="EMBL" id="QQD25305.1"/>
    </source>
</evidence>
<dbReference type="AlphaFoldDB" id="A0A9E8JN09"/>
<dbReference type="InterPro" id="IPR050155">
    <property type="entry name" value="HAD-like_hydrolase_sf"/>
</dbReference>
<dbReference type="InterPro" id="IPR036412">
    <property type="entry name" value="HAD-like_sf"/>
</dbReference>
<dbReference type="RefSeq" id="WP_228345374.1">
    <property type="nucleotide sequence ID" value="NZ_CP045550.1"/>
</dbReference>
<dbReference type="SFLD" id="SFLDS00003">
    <property type="entry name" value="Haloacid_Dehalogenase"/>
    <property type="match status" value="1"/>
</dbReference>
<protein>
    <submittedName>
        <fullName evidence="1">GMP/IMP nucleotidase</fullName>
        <ecNumber evidence="1">3.1.3.5</ecNumber>
    </submittedName>
</protein>
<dbReference type="GO" id="GO:0006281">
    <property type="term" value="P:DNA repair"/>
    <property type="evidence" value="ECO:0007669"/>
    <property type="project" value="TreeGrafter"/>
</dbReference>
<dbReference type="GO" id="GO:0008967">
    <property type="term" value="F:phosphoglycolate phosphatase activity"/>
    <property type="evidence" value="ECO:0007669"/>
    <property type="project" value="TreeGrafter"/>
</dbReference>
<dbReference type="Proteomes" id="UP000596074">
    <property type="component" value="Chromosome"/>
</dbReference>
<dbReference type="CDD" id="cd01427">
    <property type="entry name" value="HAD_like"/>
    <property type="match status" value="1"/>
</dbReference>
<keyword evidence="2" id="KW-1185">Reference proteome</keyword>
<dbReference type="InterPro" id="IPR023214">
    <property type="entry name" value="HAD_sf"/>
</dbReference>
<keyword evidence="1" id="KW-0378">Hydrolase</keyword>
<dbReference type="PANTHER" id="PTHR43434">
    <property type="entry name" value="PHOSPHOGLYCOLATE PHOSPHATASE"/>
    <property type="match status" value="1"/>
</dbReference>
<organism evidence="1 2">
    <name type="scientific">Venatoribacter cucullus</name>
    <dbReference type="NCBI Taxonomy" id="2661630"/>
    <lineage>
        <taxon>Bacteria</taxon>
        <taxon>Pseudomonadati</taxon>
        <taxon>Pseudomonadota</taxon>
        <taxon>Gammaproteobacteria</taxon>
        <taxon>Oceanospirillales</taxon>
        <taxon>Oceanospirillaceae</taxon>
        <taxon>Venatoribacter</taxon>
    </lineage>
</organism>
<dbReference type="Gene3D" id="3.40.50.1000">
    <property type="entry name" value="HAD superfamily/HAD-like"/>
    <property type="match status" value="1"/>
</dbReference>
<sequence>MSLPDWQQIDTVLLDMDGTLLDLHFDNYFWLEHLPARYAEHHGLSEEEALSELNKSFVGLRGTLNWYCLDFWTDLTGLPVAELKRDVQHKIGFRPHVHDFLARLRELGKRTVIVTNAHRDSVQLKMERTGLDKLVDRVISSHDYREPKESAGFWDHLHRDEAFDPARTLLIDDSQAVLESAARWGIGWLLTIFHPDSQKTPQRGGQFPGIDHFDELEW</sequence>
<dbReference type="EC" id="3.1.3.5" evidence="1"/>
<gene>
    <name evidence="1" type="ORF">GJQ55_12830</name>
</gene>
<dbReference type="GO" id="GO:0005829">
    <property type="term" value="C:cytosol"/>
    <property type="evidence" value="ECO:0007669"/>
    <property type="project" value="TreeGrafter"/>
</dbReference>
<reference evidence="1 2" key="1">
    <citation type="submission" date="2019-11" db="EMBL/GenBank/DDBJ databases">
        <title>Venatorbacter sp. nov. a predator of Campylobacter and other Gram-negative bacteria.</title>
        <authorList>
            <person name="Saeedi A."/>
            <person name="Cummings N.J."/>
            <person name="Connerton I.F."/>
            <person name="Connerton P.L."/>
        </authorList>
    </citation>
    <scope>NUCLEOTIDE SEQUENCE [LARGE SCALE GENOMIC DNA]</scope>
    <source>
        <strain evidence="1">XL5</strain>
    </source>
</reference>
<dbReference type="EMBL" id="CP046056">
    <property type="protein sequence ID" value="QQD25305.1"/>
    <property type="molecule type" value="Genomic_DNA"/>
</dbReference>
<dbReference type="Pfam" id="PF00702">
    <property type="entry name" value="Hydrolase"/>
    <property type="match status" value="1"/>
</dbReference>
<dbReference type="GO" id="GO:0008253">
    <property type="term" value="F:5'-nucleotidase activity"/>
    <property type="evidence" value="ECO:0007669"/>
    <property type="project" value="UniProtKB-EC"/>
</dbReference>
<proteinExistence type="predicted"/>
<dbReference type="NCBIfam" id="TIGR01509">
    <property type="entry name" value="HAD-SF-IA-v3"/>
    <property type="match status" value="1"/>
</dbReference>
<dbReference type="InterPro" id="IPR006439">
    <property type="entry name" value="HAD-SF_hydro_IA"/>
</dbReference>
<dbReference type="SUPFAM" id="SSF56784">
    <property type="entry name" value="HAD-like"/>
    <property type="match status" value="1"/>
</dbReference>
<dbReference type="SFLD" id="SFLDG01129">
    <property type="entry name" value="C1.5:_HAD__Beta-PGM__Phosphata"/>
    <property type="match status" value="1"/>
</dbReference>
<accession>A0A9E8JN09</accession>